<dbReference type="SUPFAM" id="SSF81923">
    <property type="entry name" value="Double Clp-N motif"/>
    <property type="match status" value="1"/>
</dbReference>
<dbReference type="InterPro" id="IPR001270">
    <property type="entry name" value="ClpA/B"/>
</dbReference>
<dbReference type="Proteomes" id="UP000236214">
    <property type="component" value="Unassembled WGS sequence"/>
</dbReference>
<dbReference type="GO" id="GO:0006508">
    <property type="term" value="P:proteolysis"/>
    <property type="evidence" value="ECO:0007669"/>
    <property type="project" value="UniProtKB-KW"/>
</dbReference>
<evidence type="ECO:0000256" key="4">
    <source>
        <dbReference type="ARBA" id="ARBA00023186"/>
    </source>
</evidence>
<keyword evidence="12" id="KW-1185">Reference proteome</keyword>
<protein>
    <submittedName>
        <fullName evidence="11">ATP-dependent Clp protease ATP-binding subunit ClpC</fullName>
    </submittedName>
</protein>
<dbReference type="Gene3D" id="1.10.8.60">
    <property type="match status" value="2"/>
</dbReference>
<evidence type="ECO:0000259" key="9">
    <source>
        <dbReference type="PROSITE" id="PS50151"/>
    </source>
</evidence>
<dbReference type="PROSITE" id="PS00871">
    <property type="entry name" value="CLPAB_2"/>
    <property type="match status" value="1"/>
</dbReference>
<dbReference type="InterPro" id="IPR027417">
    <property type="entry name" value="P-loop_NTPase"/>
</dbReference>
<dbReference type="Gene3D" id="1.10.1780.10">
    <property type="entry name" value="Clp, N-terminal domain"/>
    <property type="match status" value="1"/>
</dbReference>
<dbReference type="Pfam" id="PF17871">
    <property type="entry name" value="AAA_lid_9"/>
    <property type="match status" value="1"/>
</dbReference>
<dbReference type="InterPro" id="IPR003959">
    <property type="entry name" value="ATPase_AAA_core"/>
</dbReference>
<dbReference type="InterPro" id="IPR001943">
    <property type="entry name" value="UVR_dom"/>
</dbReference>
<dbReference type="Pfam" id="PF07724">
    <property type="entry name" value="AAA_2"/>
    <property type="match status" value="1"/>
</dbReference>
<dbReference type="CDD" id="cd19499">
    <property type="entry name" value="RecA-like_ClpB_Hsp104-like"/>
    <property type="match status" value="1"/>
</dbReference>
<evidence type="ECO:0000313" key="11">
    <source>
        <dbReference type="EMBL" id="GBD67750.1"/>
    </source>
</evidence>
<keyword evidence="11" id="KW-0378">Hydrolase</keyword>
<dbReference type="Pfam" id="PF10431">
    <property type="entry name" value="ClpB_D2-small"/>
    <property type="match status" value="1"/>
</dbReference>
<dbReference type="PANTHER" id="PTHR11638">
    <property type="entry name" value="ATP-DEPENDENT CLP PROTEASE"/>
    <property type="match status" value="1"/>
</dbReference>
<evidence type="ECO:0000256" key="7">
    <source>
        <dbReference type="RuleBase" id="RU004432"/>
    </source>
</evidence>
<dbReference type="PRINTS" id="PR00300">
    <property type="entry name" value="CLPPROTEASEA"/>
</dbReference>
<dbReference type="InterPro" id="IPR036628">
    <property type="entry name" value="Clp_N_dom_sf"/>
</dbReference>
<dbReference type="AlphaFoldDB" id="A0A2H6CRX8"/>
<gene>
    <name evidence="11" type="primary">clpC</name>
    <name evidence="11" type="ORF">TEHN7118_0556</name>
</gene>
<evidence type="ECO:0000256" key="2">
    <source>
        <dbReference type="ARBA" id="ARBA00022741"/>
    </source>
</evidence>
<keyword evidence="3 7" id="KW-0067">ATP-binding</keyword>
<dbReference type="PROSITE" id="PS50151">
    <property type="entry name" value="UVR"/>
    <property type="match status" value="1"/>
</dbReference>
<dbReference type="Pfam" id="PF02861">
    <property type="entry name" value="Clp_N"/>
    <property type="match status" value="1"/>
</dbReference>
<keyword evidence="4 7" id="KW-0143">Chaperone</keyword>
<dbReference type="Gene3D" id="3.40.50.300">
    <property type="entry name" value="P-loop containing nucleotide triphosphate hydrolases"/>
    <property type="match status" value="2"/>
</dbReference>
<dbReference type="GO" id="GO:0034605">
    <property type="term" value="P:cellular response to heat"/>
    <property type="evidence" value="ECO:0007669"/>
    <property type="project" value="TreeGrafter"/>
</dbReference>
<comment type="caution">
    <text evidence="11">The sequence shown here is derived from an EMBL/GenBank/DDBJ whole genome shotgun (WGS) entry which is preliminary data.</text>
</comment>
<evidence type="ECO:0000256" key="1">
    <source>
        <dbReference type="ARBA" id="ARBA00022737"/>
    </source>
</evidence>
<dbReference type="InterPro" id="IPR004176">
    <property type="entry name" value="Clp_R_N"/>
</dbReference>
<feature type="domain" description="UVR" evidence="9">
    <location>
        <begin position="430"/>
        <end position="465"/>
    </location>
</feature>
<dbReference type="GO" id="GO:0005737">
    <property type="term" value="C:cytoplasm"/>
    <property type="evidence" value="ECO:0007669"/>
    <property type="project" value="TreeGrafter"/>
</dbReference>
<comment type="function">
    <text evidence="5">Part of a stress-induced multi-chaperone system, it is involved in the recovery of the cell from heat-induced damage, in cooperation with DnaK, DnaJ and GrpE. Acts before DnaK, in the processing of protein aggregates. Protein binding stimulates the ATPase activity; ATP hydrolysis unfolds the denatured protein aggregates, which probably helps expose new hydrophobic binding sites on the surface of ClpB-bound aggregates, contributing to the solubilization and refolding of denatured protein aggregates by DnaK.</text>
</comment>
<dbReference type="EMBL" id="BDEC01000018">
    <property type="protein sequence ID" value="GBD67750.1"/>
    <property type="molecule type" value="Genomic_DNA"/>
</dbReference>
<dbReference type="PANTHER" id="PTHR11638:SF18">
    <property type="entry name" value="HEAT SHOCK PROTEIN 104"/>
    <property type="match status" value="1"/>
</dbReference>
<dbReference type="PROSITE" id="PS00870">
    <property type="entry name" value="CLPAB_1"/>
    <property type="match status" value="1"/>
</dbReference>
<dbReference type="Gene3D" id="4.10.860.10">
    <property type="entry name" value="UVR domain"/>
    <property type="match status" value="1"/>
</dbReference>
<evidence type="ECO:0000259" key="10">
    <source>
        <dbReference type="PROSITE" id="PS51903"/>
    </source>
</evidence>
<evidence type="ECO:0000256" key="6">
    <source>
        <dbReference type="PROSITE-ProRule" id="PRU01251"/>
    </source>
</evidence>
<dbReference type="PROSITE" id="PS51903">
    <property type="entry name" value="CLP_R"/>
    <property type="match status" value="1"/>
</dbReference>
<dbReference type="InterPro" id="IPR019489">
    <property type="entry name" value="Clp_ATPase_C"/>
</dbReference>
<keyword evidence="2 7" id="KW-0547">Nucleotide-binding</keyword>
<feature type="domain" description="Clp R" evidence="10">
    <location>
        <begin position="1"/>
        <end position="148"/>
    </location>
</feature>
<evidence type="ECO:0000256" key="5">
    <source>
        <dbReference type="ARBA" id="ARBA00025613"/>
    </source>
</evidence>
<feature type="region of interest" description="Disordered" evidence="8">
    <location>
        <begin position="145"/>
        <end position="178"/>
    </location>
</feature>
<keyword evidence="11" id="KW-0645">Protease</keyword>
<dbReference type="Pfam" id="PF00004">
    <property type="entry name" value="AAA"/>
    <property type="match status" value="1"/>
</dbReference>
<evidence type="ECO:0000256" key="8">
    <source>
        <dbReference type="SAM" id="MobiDB-lite"/>
    </source>
</evidence>
<dbReference type="InterPro" id="IPR041546">
    <property type="entry name" value="ClpA/ClpB_AAA_lid"/>
</dbReference>
<dbReference type="FunFam" id="3.40.50.300:FF:000025">
    <property type="entry name" value="ATP-dependent Clp protease subunit"/>
    <property type="match status" value="1"/>
</dbReference>
<evidence type="ECO:0000256" key="3">
    <source>
        <dbReference type="ARBA" id="ARBA00022840"/>
    </source>
</evidence>
<dbReference type="SMART" id="SM01086">
    <property type="entry name" value="ClpB_D2-small"/>
    <property type="match status" value="1"/>
</dbReference>
<organism evidence="11 12">
    <name type="scientific">Tetragenococcus halophilus subsp. halophilus</name>
    <dbReference type="NCBI Taxonomy" id="1513897"/>
    <lineage>
        <taxon>Bacteria</taxon>
        <taxon>Bacillati</taxon>
        <taxon>Bacillota</taxon>
        <taxon>Bacilli</taxon>
        <taxon>Lactobacillales</taxon>
        <taxon>Enterococcaceae</taxon>
        <taxon>Tetragenococcus</taxon>
    </lineage>
</organism>
<dbReference type="SMART" id="SM00382">
    <property type="entry name" value="AAA"/>
    <property type="match status" value="2"/>
</dbReference>
<dbReference type="CDD" id="cd00009">
    <property type="entry name" value="AAA"/>
    <property type="match status" value="1"/>
</dbReference>
<name>A0A2H6CRX8_TETHA</name>
<dbReference type="InterPro" id="IPR018368">
    <property type="entry name" value="ClpA/B_CS1"/>
</dbReference>
<dbReference type="InterPro" id="IPR050130">
    <property type="entry name" value="ClpA_ClpB"/>
</dbReference>
<dbReference type="FunFam" id="3.40.50.300:FF:000010">
    <property type="entry name" value="Chaperone clpB 1, putative"/>
    <property type="match status" value="1"/>
</dbReference>
<dbReference type="GO" id="GO:0005524">
    <property type="term" value="F:ATP binding"/>
    <property type="evidence" value="ECO:0007669"/>
    <property type="project" value="UniProtKB-KW"/>
</dbReference>
<evidence type="ECO:0000313" key="12">
    <source>
        <dbReference type="Proteomes" id="UP000236214"/>
    </source>
</evidence>
<keyword evidence="1 6" id="KW-0677">Repeat</keyword>
<sequence length="789" mass="88416">MDELFTQRAKEVLQIAQEEAKRFKHQTVGSEHVLLALLMEPNGIAGKTLREMNVNENDIREEIEHLTGYGTMTSYPVSGYLPYSPRARQIFAYAGDEAKRLGSSQVGTEHLLLGLLRDEEILASRIMLNLGLSLAKMRQLLKKKMGVNQNKSANGANRRRPAQGRQQQAQEGTPTLDSLARDLTKLAREKRLDPVVGRNKEVKRLIQILSRRTKNNPALVGEPGVGKTAIAEGLAQKINNGEVPQDMQSKRLMMLDIGALVAGTKYRGEFEDRMKKIIDEIYQDGQIILFIDELHTLIGAGGAEGAIDASNILKPALARGELQTIGATTSDEYQKYIEKDSALERRFARVQVDEPTPDDAVEILGGLRARYEKHHNVEITDEALRACVQFSVRYINGRQLPDKAIDLMDESAAKVRLDQSDEVSETAVVQDQLLEVTEEKEAAIRNQDFEKAASLRKQEQALNKQLQEVSYKEAKAASGFTDKVTEEDVAAVVSQWTGVPLEQMEKKESQRLLDLEKDLHERVVGQDEAVNAVARSIRRARSGLKDPNRPIGSFMFLGPTGVGKTELAKTLAESMFGEEDALIRLDMSEYMEKYSTSRLIGSPPGYVGYDEGGQLTEKVRSKPYSVILLDEVEKAHPEVFNTLLQVLDDGQLTDSKGRSVDFRNTILIMTSNIGAREIREETNVGFNVVDVKQDHEAMQKRILEELKKAFRPEFLNRVDETIVFRSLEKDEIHEIVKIMSKSVVKRMEEQDIQLKITPAAIDVIGEAGFDPEYGARPIRRALQKELKIA</sequence>
<dbReference type="SUPFAM" id="SSF52540">
    <property type="entry name" value="P-loop containing nucleoside triphosphate hydrolases"/>
    <property type="match status" value="2"/>
</dbReference>
<dbReference type="InterPro" id="IPR028299">
    <property type="entry name" value="ClpA/B_CS2"/>
</dbReference>
<dbReference type="InterPro" id="IPR003593">
    <property type="entry name" value="AAA+_ATPase"/>
</dbReference>
<dbReference type="GO" id="GO:0008233">
    <property type="term" value="F:peptidase activity"/>
    <property type="evidence" value="ECO:0007669"/>
    <property type="project" value="UniProtKB-KW"/>
</dbReference>
<accession>A0A2H6CRX8</accession>
<dbReference type="GO" id="GO:0016887">
    <property type="term" value="F:ATP hydrolysis activity"/>
    <property type="evidence" value="ECO:0007669"/>
    <property type="project" value="InterPro"/>
</dbReference>
<comment type="similarity">
    <text evidence="7">Belongs to the ClpA/ClpB family.</text>
</comment>
<proteinExistence type="inferred from homology"/>
<reference evidence="11 12" key="1">
    <citation type="submission" date="2016-05" db="EMBL/GenBank/DDBJ databases">
        <title>Whole genome sequencing of Tetragenococcus halophilus subsp. halophilus NISL 7118.</title>
        <authorList>
            <person name="Shiwa Y."/>
            <person name="Nishimura I."/>
            <person name="Yoshikawa H."/>
            <person name="Koyama Y."/>
            <person name="Oguma T."/>
        </authorList>
    </citation>
    <scope>NUCLEOTIDE SEQUENCE [LARGE SCALE GENOMIC DNA]</scope>
    <source>
        <strain evidence="11 12">NISL 7118</strain>
    </source>
</reference>